<dbReference type="EMBL" id="KN838602">
    <property type="protein sequence ID" value="KIK01748.1"/>
    <property type="molecule type" value="Genomic_DNA"/>
</dbReference>
<reference evidence="1 2" key="1">
    <citation type="submission" date="2014-04" db="EMBL/GenBank/DDBJ databases">
        <authorList>
            <consortium name="DOE Joint Genome Institute"/>
            <person name="Kuo A."/>
            <person name="Kohler A."/>
            <person name="Nagy L.G."/>
            <person name="Floudas D."/>
            <person name="Copeland A."/>
            <person name="Barry K.W."/>
            <person name="Cichocki N."/>
            <person name="Veneault-Fourrey C."/>
            <person name="LaButti K."/>
            <person name="Lindquist E.A."/>
            <person name="Lipzen A."/>
            <person name="Lundell T."/>
            <person name="Morin E."/>
            <person name="Murat C."/>
            <person name="Sun H."/>
            <person name="Tunlid A."/>
            <person name="Henrissat B."/>
            <person name="Grigoriev I.V."/>
            <person name="Hibbett D.S."/>
            <person name="Martin F."/>
            <person name="Nordberg H.P."/>
            <person name="Cantor M.N."/>
            <person name="Hua S.X."/>
        </authorList>
    </citation>
    <scope>NUCLEOTIDE SEQUENCE [LARGE SCALE GENOMIC DNA]</scope>
    <source>
        <strain evidence="1 2">LaAM-08-1</strain>
    </source>
</reference>
<gene>
    <name evidence="1" type="ORF">K443DRAFT_660384</name>
</gene>
<dbReference type="AlphaFoldDB" id="A0A0C9Y0Y7"/>
<organism evidence="1 2">
    <name type="scientific">Laccaria amethystina LaAM-08-1</name>
    <dbReference type="NCBI Taxonomy" id="1095629"/>
    <lineage>
        <taxon>Eukaryota</taxon>
        <taxon>Fungi</taxon>
        <taxon>Dikarya</taxon>
        <taxon>Basidiomycota</taxon>
        <taxon>Agaricomycotina</taxon>
        <taxon>Agaricomycetes</taxon>
        <taxon>Agaricomycetidae</taxon>
        <taxon>Agaricales</taxon>
        <taxon>Agaricineae</taxon>
        <taxon>Hydnangiaceae</taxon>
        <taxon>Laccaria</taxon>
    </lineage>
</organism>
<keyword evidence="2" id="KW-1185">Reference proteome</keyword>
<evidence type="ECO:0000313" key="2">
    <source>
        <dbReference type="Proteomes" id="UP000054477"/>
    </source>
</evidence>
<name>A0A0C9Y0Y7_9AGAR</name>
<accession>A0A0C9Y0Y7</accession>
<dbReference type="Proteomes" id="UP000054477">
    <property type="component" value="Unassembled WGS sequence"/>
</dbReference>
<protein>
    <submittedName>
        <fullName evidence="1">Uncharacterized protein</fullName>
    </submittedName>
</protein>
<feature type="non-terminal residue" evidence="1">
    <location>
        <position position="1"/>
    </location>
</feature>
<proteinExistence type="predicted"/>
<reference evidence="2" key="2">
    <citation type="submission" date="2015-01" db="EMBL/GenBank/DDBJ databases">
        <title>Evolutionary Origins and Diversification of the Mycorrhizal Mutualists.</title>
        <authorList>
            <consortium name="DOE Joint Genome Institute"/>
            <consortium name="Mycorrhizal Genomics Consortium"/>
            <person name="Kohler A."/>
            <person name="Kuo A."/>
            <person name="Nagy L.G."/>
            <person name="Floudas D."/>
            <person name="Copeland A."/>
            <person name="Barry K.W."/>
            <person name="Cichocki N."/>
            <person name="Veneault-Fourrey C."/>
            <person name="LaButti K."/>
            <person name="Lindquist E.A."/>
            <person name="Lipzen A."/>
            <person name="Lundell T."/>
            <person name="Morin E."/>
            <person name="Murat C."/>
            <person name="Riley R."/>
            <person name="Ohm R."/>
            <person name="Sun H."/>
            <person name="Tunlid A."/>
            <person name="Henrissat B."/>
            <person name="Grigoriev I.V."/>
            <person name="Hibbett D.S."/>
            <person name="Martin F."/>
        </authorList>
    </citation>
    <scope>NUCLEOTIDE SEQUENCE [LARGE SCALE GENOMIC DNA]</scope>
    <source>
        <strain evidence="2">LaAM-08-1</strain>
    </source>
</reference>
<dbReference type="HOGENOM" id="CLU_2352277_0_0_1"/>
<sequence length="97" mass="11160">TNTTDNAQLRIPRTHTSPAIIQLLKNLSLPNILQRNKKIEAENDARSAKTLNNALDPTVYRPSSTRIRSCLPDYYRSRRFCPIKTSFLCFCSQLHLQ</sequence>
<dbReference type="OrthoDB" id="3018573at2759"/>
<evidence type="ECO:0000313" key="1">
    <source>
        <dbReference type="EMBL" id="KIK01748.1"/>
    </source>
</evidence>